<keyword evidence="5" id="KW-1185">Reference proteome</keyword>
<comment type="subunit">
    <text evidence="1">Component of the Mediator complex.</text>
</comment>
<keyword evidence="1" id="KW-0010">Activator</keyword>
<evidence type="ECO:0000256" key="1">
    <source>
        <dbReference type="RuleBase" id="RU364148"/>
    </source>
</evidence>
<keyword evidence="1" id="KW-0539">Nucleus</keyword>
<dbReference type="InterPro" id="IPR019087">
    <property type="entry name" value="Med15_N"/>
</dbReference>
<dbReference type="Pfam" id="PF09606">
    <property type="entry name" value="Med15_N"/>
    <property type="match status" value="1"/>
</dbReference>
<name>A0A8J2Q2K4_9HEXA</name>
<comment type="caution">
    <text evidence="4">The sequence shown here is derived from an EMBL/GenBank/DDBJ whole genome shotgun (WGS) entry which is preliminary data.</text>
</comment>
<feature type="domain" description="Mediator of RNA polymerase II transcription subunit 15 N-terminal" evidence="3">
    <location>
        <begin position="7"/>
        <end position="76"/>
    </location>
</feature>
<evidence type="ECO:0000313" key="5">
    <source>
        <dbReference type="Proteomes" id="UP000708208"/>
    </source>
</evidence>
<organism evidence="4 5">
    <name type="scientific">Allacma fusca</name>
    <dbReference type="NCBI Taxonomy" id="39272"/>
    <lineage>
        <taxon>Eukaryota</taxon>
        <taxon>Metazoa</taxon>
        <taxon>Ecdysozoa</taxon>
        <taxon>Arthropoda</taxon>
        <taxon>Hexapoda</taxon>
        <taxon>Collembola</taxon>
        <taxon>Symphypleona</taxon>
        <taxon>Sminthuridae</taxon>
        <taxon>Allacma</taxon>
    </lineage>
</organism>
<reference evidence="4" key="1">
    <citation type="submission" date="2021-06" db="EMBL/GenBank/DDBJ databases">
        <authorList>
            <person name="Hodson N. C."/>
            <person name="Mongue J. A."/>
            <person name="Jaron S. K."/>
        </authorList>
    </citation>
    <scope>NUCLEOTIDE SEQUENCE</scope>
</reference>
<comment type="similarity">
    <text evidence="1">Belongs to the Mediator complex subunit 15 family.</text>
</comment>
<feature type="compositionally biased region" description="Low complexity" evidence="2">
    <location>
        <begin position="153"/>
        <end position="168"/>
    </location>
</feature>
<evidence type="ECO:0000259" key="3">
    <source>
        <dbReference type="Pfam" id="PF09606"/>
    </source>
</evidence>
<protein>
    <recommendedName>
        <fullName evidence="1">Mediator of RNA polymerase II transcription subunit 15</fullName>
    </recommendedName>
    <alternativeName>
        <fullName evidence="1">Mediator complex subunit 15</fullName>
    </alternativeName>
</protein>
<keyword evidence="1" id="KW-0805">Transcription regulation</keyword>
<gene>
    <name evidence="1" type="primary">MED15</name>
    <name evidence="4" type="ORF">AFUS01_LOCUS40765</name>
</gene>
<comment type="function">
    <text evidence="1">Component of the Mediator complex, a coactivator involved in the regulated transcription of nearly all RNA polymerase II-dependent genes. Mediator functions as a bridge to convey information from gene-specific regulatory proteins to the basal RNA polymerase II transcription machinery. Mediator is recruited to promoters by direct interactions with regulatory proteins and serves as a scaffold for the assembly of a functional preinitiation complex with RNA polymerase II and the general transcription factors.</text>
</comment>
<dbReference type="OrthoDB" id="10055322at2759"/>
<dbReference type="GO" id="GO:0005634">
    <property type="term" value="C:nucleus"/>
    <property type="evidence" value="ECO:0007669"/>
    <property type="project" value="UniProtKB-SubCell"/>
</dbReference>
<dbReference type="AlphaFoldDB" id="A0A8J2Q2K4"/>
<sequence length="194" mass="21559">MMSSLDNNNWRSLSFRQVIVEKIEEVVMAIGEPPTASTTKTVVEIENAIYPKAKNWDDYMHFVAQLIIYIKQMGSNINGPGMTVGESSRTSNSSVTMANCSGQQHQEQQSQQQQPGTENDADPVGSQLGQVSQGQVLLHQILQSLRSPTTSEQQHQQQLQAQEAAQQQDYDQNNSVSETESVSLQFEDSEDEVP</sequence>
<evidence type="ECO:0000256" key="2">
    <source>
        <dbReference type="SAM" id="MobiDB-lite"/>
    </source>
</evidence>
<dbReference type="Proteomes" id="UP000708208">
    <property type="component" value="Unassembled WGS sequence"/>
</dbReference>
<feature type="compositionally biased region" description="Polar residues" evidence="2">
    <location>
        <begin position="85"/>
        <end position="102"/>
    </location>
</feature>
<proteinExistence type="inferred from homology"/>
<feature type="compositionally biased region" description="Polar residues" evidence="2">
    <location>
        <begin position="169"/>
        <end position="186"/>
    </location>
</feature>
<feature type="compositionally biased region" description="Low complexity" evidence="2">
    <location>
        <begin position="103"/>
        <end position="114"/>
    </location>
</feature>
<dbReference type="EMBL" id="CAJVCH010558441">
    <property type="protein sequence ID" value="CAG7831001.1"/>
    <property type="molecule type" value="Genomic_DNA"/>
</dbReference>
<evidence type="ECO:0000313" key="4">
    <source>
        <dbReference type="EMBL" id="CAG7831001.1"/>
    </source>
</evidence>
<comment type="subcellular location">
    <subcellularLocation>
        <location evidence="1">Nucleus</location>
    </subcellularLocation>
</comment>
<feature type="region of interest" description="Disordered" evidence="2">
    <location>
        <begin position="80"/>
        <end position="127"/>
    </location>
</feature>
<keyword evidence="1" id="KW-0804">Transcription</keyword>
<feature type="region of interest" description="Disordered" evidence="2">
    <location>
        <begin position="146"/>
        <end position="194"/>
    </location>
</feature>
<accession>A0A8J2Q2K4</accession>